<dbReference type="VEuPathDB" id="FungiDB:TSTA_064610"/>
<dbReference type="InParanoid" id="B8LSZ9"/>
<accession>B8LSZ9</accession>
<dbReference type="STRING" id="441959.B8LSZ9"/>
<gene>
    <name evidence="1" type="ORF">TSTA_064610</name>
</gene>
<dbReference type="AlphaFoldDB" id="B8LSZ9"/>
<sequence length="362" mass="40569">MSKVELTQRMMVGSSQTPTSSITFFPNSTGHHPHRYSWLARSLKTSCISTGSMRMKILREKAKLCWMNQCCHKSTRVGVYALSHDQNPRPELLEHFLCTLREQSYPAVNEDQHLVVLIFGHGDQMTFGVALGENKPNLHTQDVKRAIKPGTSVTLFTTFGQADKHLNVGGITAAGEEEKSESQPMSSSFGRACGSMIASALLHTSIMTEEEDSWNTADVHNDSTYVSFKHSILSPPQASKRDTSVINETALGCAADRAHRTLLGARKFTDKELDGLHKALRYRLDYLDLANEFPKVMGVTNESFDAYSFDRNHWKRSEEVTKRFSEAFRVLVEKCLVDHPVQGHPWINPSLGLPSYIGTKPR</sequence>
<protein>
    <submittedName>
        <fullName evidence="1">Uncharacterized protein</fullName>
    </submittedName>
</protein>
<evidence type="ECO:0000313" key="1">
    <source>
        <dbReference type="EMBL" id="EED22995.1"/>
    </source>
</evidence>
<dbReference type="GeneID" id="8106054"/>
<dbReference type="RefSeq" id="XP_002340382.1">
    <property type="nucleotide sequence ID" value="XM_002340341.1"/>
</dbReference>
<name>B8LSZ9_TALSN</name>
<dbReference type="HOGENOM" id="CLU_765438_0_0_1"/>
<organism evidence="1 2">
    <name type="scientific">Talaromyces stipitatus (strain ATCC 10500 / CBS 375.48 / QM 6759 / NRRL 1006)</name>
    <name type="common">Penicillium stipitatum</name>
    <dbReference type="NCBI Taxonomy" id="441959"/>
    <lineage>
        <taxon>Eukaryota</taxon>
        <taxon>Fungi</taxon>
        <taxon>Dikarya</taxon>
        <taxon>Ascomycota</taxon>
        <taxon>Pezizomycotina</taxon>
        <taxon>Eurotiomycetes</taxon>
        <taxon>Eurotiomycetidae</taxon>
        <taxon>Eurotiales</taxon>
        <taxon>Trichocomaceae</taxon>
        <taxon>Talaromyces</taxon>
        <taxon>Talaromyces sect. Talaromyces</taxon>
    </lineage>
</organism>
<dbReference type="EMBL" id="EQ962652">
    <property type="protein sequence ID" value="EED22995.1"/>
    <property type="molecule type" value="Genomic_DNA"/>
</dbReference>
<dbReference type="OrthoDB" id="3000060at2759"/>
<reference evidence="2" key="1">
    <citation type="journal article" date="2015" name="Genome Announc.">
        <title>Genome sequence of the AIDS-associated pathogen Penicillium marneffei (ATCC18224) and its near taxonomic relative Talaromyces stipitatus (ATCC10500).</title>
        <authorList>
            <person name="Nierman W.C."/>
            <person name="Fedorova-Abrams N.D."/>
            <person name="Andrianopoulos A."/>
        </authorList>
    </citation>
    <scope>NUCLEOTIDE SEQUENCE [LARGE SCALE GENOMIC DNA]</scope>
    <source>
        <strain evidence="2">ATCC 10500 / CBS 375.48 / QM 6759 / NRRL 1006</strain>
    </source>
</reference>
<dbReference type="Proteomes" id="UP000001745">
    <property type="component" value="Unassembled WGS sequence"/>
</dbReference>
<proteinExistence type="predicted"/>
<keyword evidence="2" id="KW-1185">Reference proteome</keyword>
<evidence type="ECO:0000313" key="2">
    <source>
        <dbReference type="Proteomes" id="UP000001745"/>
    </source>
</evidence>